<organism evidence="1 2">
    <name type="scientific">Musa balbisiana</name>
    <name type="common">Banana</name>
    <dbReference type="NCBI Taxonomy" id="52838"/>
    <lineage>
        <taxon>Eukaryota</taxon>
        <taxon>Viridiplantae</taxon>
        <taxon>Streptophyta</taxon>
        <taxon>Embryophyta</taxon>
        <taxon>Tracheophyta</taxon>
        <taxon>Spermatophyta</taxon>
        <taxon>Magnoliopsida</taxon>
        <taxon>Liliopsida</taxon>
        <taxon>Zingiberales</taxon>
        <taxon>Musaceae</taxon>
        <taxon>Musa</taxon>
    </lineage>
</organism>
<protein>
    <submittedName>
        <fullName evidence="1">Uncharacterized protein</fullName>
    </submittedName>
</protein>
<proteinExistence type="predicted"/>
<keyword evidence="2" id="KW-1185">Reference proteome</keyword>
<gene>
    <name evidence="1" type="ORF">C4D60_Mb07t06300</name>
</gene>
<dbReference type="Proteomes" id="UP000317650">
    <property type="component" value="Chromosome 7"/>
</dbReference>
<evidence type="ECO:0000313" key="2">
    <source>
        <dbReference type="Proteomes" id="UP000317650"/>
    </source>
</evidence>
<reference evidence="1 2" key="1">
    <citation type="journal article" date="2019" name="Nat. Plants">
        <title>Genome sequencing of Musa balbisiana reveals subgenome evolution and function divergence in polyploid bananas.</title>
        <authorList>
            <person name="Yao X."/>
        </authorList>
    </citation>
    <scope>NUCLEOTIDE SEQUENCE [LARGE SCALE GENOMIC DNA]</scope>
    <source>
        <strain evidence="2">cv. DH-PKW</strain>
        <tissue evidence="1">Leaves</tissue>
    </source>
</reference>
<dbReference type="AlphaFoldDB" id="A0A4S8JDC2"/>
<sequence>MPSIPIPAPRLGSTRKDWVSRNRVVLLDLGMPKPAPLPIPTFAWGRAISVEMNSASMPASPETPGILVLRSLSSKASICLGFAS</sequence>
<accession>A0A4S8JDC2</accession>
<comment type="caution">
    <text evidence="1">The sequence shown here is derived from an EMBL/GenBank/DDBJ whole genome shotgun (WGS) entry which is preliminary data.</text>
</comment>
<dbReference type="EMBL" id="PYDT01000005">
    <property type="protein sequence ID" value="THU59843.1"/>
    <property type="molecule type" value="Genomic_DNA"/>
</dbReference>
<evidence type="ECO:0000313" key="1">
    <source>
        <dbReference type="EMBL" id="THU59843.1"/>
    </source>
</evidence>
<name>A0A4S8JDC2_MUSBA</name>